<proteinExistence type="predicted"/>
<gene>
    <name evidence="1" type="ORF">MarFTMF_021</name>
</gene>
<dbReference type="EMBL" id="OR343188">
    <property type="protein sequence ID" value="WNL49537.1"/>
    <property type="molecule type" value="Genomic_DNA"/>
</dbReference>
<evidence type="ECO:0000313" key="1">
    <source>
        <dbReference type="EMBL" id="WNL49537.1"/>
    </source>
</evidence>
<name>A0AA96EKZ4_9VIRU</name>
<sequence length="103" mass="12689">MSKYITKTRRQNYETIEECFEHNNTWWGKKKWIQGDEMQFMRCAQAIKDSEHLWKEVEKYQNTCCPEDSHPDDIRYCRRLTSILKNEAGNREWREGKKKLVWK</sequence>
<protein>
    <submittedName>
        <fullName evidence="1">Uncharacterized protein</fullName>
    </submittedName>
</protein>
<reference evidence="1" key="1">
    <citation type="submission" date="2023-07" db="EMBL/GenBank/DDBJ databases">
        <authorList>
            <person name="Xia Y."/>
        </authorList>
    </citation>
    <scope>NUCLEOTIDE SEQUENCE</scope>
    <source>
        <strain evidence="1">F</strain>
    </source>
</reference>
<accession>A0AA96EKZ4</accession>
<organism evidence="1">
    <name type="scientific">Marseillevirus sp</name>
    <dbReference type="NCBI Taxonomy" id="2809551"/>
    <lineage>
        <taxon>Viruses</taxon>
        <taxon>Varidnaviria</taxon>
        <taxon>Bamfordvirae</taxon>
        <taxon>Nucleocytoviricota</taxon>
        <taxon>Megaviricetes</taxon>
        <taxon>Pimascovirales</taxon>
        <taxon>Pimascovirales incertae sedis</taxon>
        <taxon>Marseilleviridae</taxon>
        <taxon>Marseillevirus</taxon>
    </lineage>
</organism>